<evidence type="ECO:0000256" key="2">
    <source>
        <dbReference type="ARBA" id="ARBA00022552"/>
    </source>
</evidence>
<dbReference type="GO" id="GO:0003676">
    <property type="term" value="F:nucleic acid binding"/>
    <property type="evidence" value="ECO:0007669"/>
    <property type="project" value="InterPro"/>
</dbReference>
<dbReference type="GO" id="GO:0052914">
    <property type="term" value="F:16S rRNA (guanine(1207)-N(2))-methyltransferase activity"/>
    <property type="evidence" value="ECO:0007669"/>
    <property type="project" value="UniProtKB-EC"/>
</dbReference>
<keyword evidence="5" id="KW-0949">S-adenosyl-L-methionine</keyword>
<dbReference type="OrthoDB" id="9816072at2"/>
<keyword evidence="2" id="KW-0698">rRNA processing</keyword>
<dbReference type="Pfam" id="PF05175">
    <property type="entry name" value="MTS"/>
    <property type="match status" value="1"/>
</dbReference>
<evidence type="ECO:0000256" key="1">
    <source>
        <dbReference type="ARBA" id="ARBA00022490"/>
    </source>
</evidence>
<evidence type="ECO:0000313" key="8">
    <source>
        <dbReference type="Proteomes" id="UP000242447"/>
    </source>
</evidence>
<protein>
    <submittedName>
        <fullName evidence="7">16S rRNA (Guanine1207-N2)-methyltransferase</fullName>
        <ecNumber evidence="7">2.1.1.172</ecNumber>
    </submittedName>
</protein>
<proteinExistence type="predicted"/>
<dbReference type="RefSeq" id="WP_085785661.1">
    <property type="nucleotide sequence ID" value="NZ_CP019937.1"/>
</dbReference>
<evidence type="ECO:0000256" key="3">
    <source>
        <dbReference type="ARBA" id="ARBA00022603"/>
    </source>
</evidence>
<dbReference type="Proteomes" id="UP000242447">
    <property type="component" value="Chromosome"/>
</dbReference>
<dbReference type="InterPro" id="IPR002052">
    <property type="entry name" value="DNA_methylase_N6_adenine_CS"/>
</dbReference>
<dbReference type="PROSITE" id="PS00092">
    <property type="entry name" value="N6_MTASE"/>
    <property type="match status" value="1"/>
</dbReference>
<dbReference type="AlphaFoldDB" id="A0A1W6NXS7"/>
<dbReference type="SUPFAM" id="SSF53335">
    <property type="entry name" value="S-adenosyl-L-methionine-dependent methyltransferases"/>
    <property type="match status" value="1"/>
</dbReference>
<evidence type="ECO:0000256" key="4">
    <source>
        <dbReference type="ARBA" id="ARBA00022679"/>
    </source>
</evidence>
<dbReference type="EC" id="2.1.1.172" evidence="7"/>
<dbReference type="InterPro" id="IPR029063">
    <property type="entry name" value="SAM-dependent_MTases_sf"/>
</dbReference>
<dbReference type="EMBL" id="CP019937">
    <property type="protein sequence ID" value="ARO14048.1"/>
    <property type="molecule type" value="Genomic_DNA"/>
</dbReference>
<dbReference type="PANTHER" id="PTHR47816:SF4">
    <property type="entry name" value="RIBOSOMAL RNA SMALL SUBUNIT METHYLTRANSFERASE C"/>
    <property type="match status" value="1"/>
</dbReference>
<dbReference type="CDD" id="cd02440">
    <property type="entry name" value="AdoMet_MTases"/>
    <property type="match status" value="1"/>
</dbReference>
<name>A0A1W6NXS7_9RHOB</name>
<accession>A0A1W6NXS7</accession>
<dbReference type="Gene3D" id="3.40.50.150">
    <property type="entry name" value="Vaccinia Virus protein VP39"/>
    <property type="match status" value="1"/>
</dbReference>
<gene>
    <name evidence="7" type="primary">rsmC</name>
    <name evidence="7" type="ORF">BVG79_00696</name>
</gene>
<evidence type="ECO:0000256" key="5">
    <source>
        <dbReference type="ARBA" id="ARBA00022691"/>
    </source>
</evidence>
<evidence type="ECO:0000259" key="6">
    <source>
        <dbReference type="Pfam" id="PF05175"/>
    </source>
</evidence>
<keyword evidence="1" id="KW-0963">Cytoplasm</keyword>
<keyword evidence="8" id="KW-1185">Reference proteome</keyword>
<keyword evidence="4 7" id="KW-0808">Transferase</keyword>
<dbReference type="KEGG" id="kro:BVG79_00696"/>
<feature type="domain" description="Methyltransferase small" evidence="6">
    <location>
        <begin position="155"/>
        <end position="309"/>
    </location>
</feature>
<dbReference type="STRING" id="92947.BVG79_00696"/>
<dbReference type="PANTHER" id="PTHR47816">
    <property type="entry name" value="RIBOSOMAL RNA SMALL SUBUNIT METHYLTRANSFERASE C"/>
    <property type="match status" value="1"/>
</dbReference>
<dbReference type="InterPro" id="IPR046977">
    <property type="entry name" value="RsmC/RlmG"/>
</dbReference>
<keyword evidence="3 7" id="KW-0489">Methyltransferase</keyword>
<organism evidence="7 8">
    <name type="scientific">Ketogulonicigenium robustum</name>
    <dbReference type="NCBI Taxonomy" id="92947"/>
    <lineage>
        <taxon>Bacteria</taxon>
        <taxon>Pseudomonadati</taxon>
        <taxon>Pseudomonadota</taxon>
        <taxon>Alphaproteobacteria</taxon>
        <taxon>Rhodobacterales</taxon>
        <taxon>Roseobacteraceae</taxon>
        <taxon>Ketogulonicigenium</taxon>
    </lineage>
</organism>
<evidence type="ECO:0000313" key="7">
    <source>
        <dbReference type="EMBL" id="ARO14048.1"/>
    </source>
</evidence>
<reference evidence="7 8" key="1">
    <citation type="submission" date="2017-02" db="EMBL/GenBank/DDBJ databases">
        <title>Ketogulonicigenium robustum SPU B003 Genome sequencing and assembly.</title>
        <authorList>
            <person name="Li Y."/>
            <person name="Liu L."/>
            <person name="Wang C."/>
            <person name="Zhang M."/>
            <person name="Zhang T."/>
            <person name="Zhang Y."/>
        </authorList>
    </citation>
    <scope>NUCLEOTIDE SEQUENCE [LARGE SCALE GENOMIC DNA]</scope>
    <source>
        <strain evidence="7 8">SPU_B003</strain>
    </source>
</reference>
<dbReference type="InterPro" id="IPR007848">
    <property type="entry name" value="Small_mtfrase_dom"/>
</dbReference>
<sequence length="328" mass="35054">MAQSRLTTALDTGALTLPAGPILVMRPPAGMDLSALPRADVTISHTFRPDYEYWEAAGYDVVVGAKPATVALVVLPRAKALARAMIAEAASLADLVVVDGQREDGIDSIWRDIRSRLPELDLSGVVKAHGRLFWFAAADVFADWVLPEPKAFDGFVTTAGVFSDGAVDRGSALLAAALPAKLPSRIADLGAGWGYLAAAALAREGVISIDLVEAEALALECAKLNIPDDRARFTWADATRFKADKVFDAVIMNPPFHVGAKGDPALGRAFIAAAARMLHPGGQLWMVANRHLPYEEALREQFRVVEELPGGDGAFKLFHAAKPARKAR</sequence>